<feature type="non-terminal residue" evidence="2">
    <location>
        <position position="138"/>
    </location>
</feature>
<accession>G3AJM9</accession>
<sequence length="138" mass="15972">MGDMKYLSDSMTFQLSNKDNFEPNELTRPDIMLVEKPVLLTNPIPSNYSSIDKRTKARRIYPEKFSNNETEGEESDDDISTPMVQKMTKDDDTTNFTNNSHNPRIERIKHGINKLSVTPKKLTFDDRNITAQFINKNL</sequence>
<evidence type="ECO:0000313" key="2">
    <source>
        <dbReference type="EMBL" id="EGW33930.1"/>
    </source>
</evidence>
<gene>
    <name evidence="2" type="ORF">SPAPADRAFT_59314</name>
</gene>
<dbReference type="RefSeq" id="XP_007373514.1">
    <property type="nucleotide sequence ID" value="XM_007373452.1"/>
</dbReference>
<protein>
    <submittedName>
        <fullName evidence="2">Uncharacterized protein</fullName>
    </submittedName>
</protein>
<evidence type="ECO:0000256" key="1">
    <source>
        <dbReference type="SAM" id="MobiDB-lite"/>
    </source>
</evidence>
<dbReference type="Proteomes" id="UP000000709">
    <property type="component" value="Unassembled WGS sequence"/>
</dbReference>
<dbReference type="EMBL" id="GL996500">
    <property type="protein sequence ID" value="EGW33930.1"/>
    <property type="molecule type" value="Genomic_DNA"/>
</dbReference>
<proteinExistence type="predicted"/>
<keyword evidence="3" id="KW-1185">Reference proteome</keyword>
<dbReference type="AlphaFoldDB" id="G3AJM9"/>
<dbReference type="InParanoid" id="G3AJM9"/>
<evidence type="ECO:0000313" key="3">
    <source>
        <dbReference type="Proteomes" id="UP000000709"/>
    </source>
</evidence>
<dbReference type="KEGG" id="spaa:SPAPADRAFT_59314"/>
<feature type="region of interest" description="Disordered" evidence="1">
    <location>
        <begin position="55"/>
        <end position="82"/>
    </location>
</feature>
<name>G3AJM9_SPAPN</name>
<dbReference type="HOGENOM" id="CLU_1860087_0_0_1"/>
<dbReference type="GeneID" id="18872861"/>
<organism evidence="3">
    <name type="scientific">Spathaspora passalidarum (strain NRRL Y-27907 / 11-Y1)</name>
    <dbReference type="NCBI Taxonomy" id="619300"/>
    <lineage>
        <taxon>Eukaryota</taxon>
        <taxon>Fungi</taxon>
        <taxon>Dikarya</taxon>
        <taxon>Ascomycota</taxon>
        <taxon>Saccharomycotina</taxon>
        <taxon>Pichiomycetes</taxon>
        <taxon>Debaryomycetaceae</taxon>
        <taxon>Spathaspora</taxon>
    </lineage>
</organism>
<reference evidence="2 3" key="1">
    <citation type="journal article" date="2011" name="Proc. Natl. Acad. Sci. U.S.A.">
        <title>Comparative genomics of xylose-fermenting fungi for enhanced biofuel production.</title>
        <authorList>
            <person name="Wohlbach D.J."/>
            <person name="Kuo A."/>
            <person name="Sato T.K."/>
            <person name="Potts K.M."/>
            <person name="Salamov A.A."/>
            <person name="LaButti K.M."/>
            <person name="Sun H."/>
            <person name="Clum A."/>
            <person name="Pangilinan J.L."/>
            <person name="Lindquist E.A."/>
            <person name="Lucas S."/>
            <person name="Lapidus A."/>
            <person name="Jin M."/>
            <person name="Gunawan C."/>
            <person name="Balan V."/>
            <person name="Dale B.E."/>
            <person name="Jeffries T.W."/>
            <person name="Zinkel R."/>
            <person name="Barry K.W."/>
            <person name="Grigoriev I.V."/>
            <person name="Gasch A.P."/>
        </authorList>
    </citation>
    <scope>NUCLEOTIDE SEQUENCE [LARGE SCALE GENOMIC DNA]</scope>
    <source>
        <strain evidence="3">NRRL Y-27907 / 11-Y1</strain>
    </source>
</reference>
<feature type="compositionally biased region" description="Acidic residues" evidence="1">
    <location>
        <begin position="70"/>
        <end position="79"/>
    </location>
</feature>